<keyword evidence="1" id="KW-1185">Reference proteome</keyword>
<dbReference type="WBParaSite" id="SMUV_0000917201-mRNA-1">
    <property type="protein sequence ID" value="SMUV_0000917201-mRNA-1"/>
    <property type="gene ID" value="SMUV_0000917201"/>
</dbReference>
<evidence type="ECO:0000313" key="1">
    <source>
        <dbReference type="Proteomes" id="UP000046393"/>
    </source>
</evidence>
<dbReference type="Proteomes" id="UP000046393">
    <property type="component" value="Unplaced"/>
</dbReference>
<evidence type="ECO:0000313" key="2">
    <source>
        <dbReference type="WBParaSite" id="SMUV_0000917201-mRNA-1"/>
    </source>
</evidence>
<protein>
    <submittedName>
        <fullName evidence="2">Secreted protein</fullName>
    </submittedName>
</protein>
<accession>A0A0N5AW82</accession>
<name>A0A0N5AW82_9BILA</name>
<dbReference type="AlphaFoldDB" id="A0A0N5AW82"/>
<proteinExistence type="predicted"/>
<organism evidence="1 2">
    <name type="scientific">Syphacia muris</name>
    <dbReference type="NCBI Taxonomy" id="451379"/>
    <lineage>
        <taxon>Eukaryota</taxon>
        <taxon>Metazoa</taxon>
        <taxon>Ecdysozoa</taxon>
        <taxon>Nematoda</taxon>
        <taxon>Chromadorea</taxon>
        <taxon>Rhabditida</taxon>
        <taxon>Spirurina</taxon>
        <taxon>Oxyuridomorpha</taxon>
        <taxon>Oxyuroidea</taxon>
        <taxon>Oxyuridae</taxon>
        <taxon>Syphacia</taxon>
    </lineage>
</organism>
<dbReference type="PROSITE" id="PS51257">
    <property type="entry name" value="PROKAR_LIPOPROTEIN"/>
    <property type="match status" value="1"/>
</dbReference>
<sequence length="72" mass="7974">MASFRMSDELNCTVSGWGWWAVGCGKISALTAPNIAQGDYAGLSWQGHRISAVQMLIRSKARFSSYKFRNSN</sequence>
<reference evidence="2" key="1">
    <citation type="submission" date="2017-02" db="UniProtKB">
        <authorList>
            <consortium name="WormBaseParasite"/>
        </authorList>
    </citation>
    <scope>IDENTIFICATION</scope>
</reference>